<sequence length="360" mass="39428">MEEKKTIVVLEGDQTGQELLEEALRVLDPEVIGFEISLKHFDLSLENRRKTKNEVVYEAARAMKEAGYGLKAATITPEEKGDVGSPNAILRKEIDGKVIIRTGRRIPGVRPVAGAFAPISVIRMAVGDAYGAKEWREGDGINEVSYRTEAIDRKTCRAVAEYAFRHAKRTRGKVFGGPKYTVSPIYEGMLKEEMDAASKRYPEVTYEPQLIDATYALLLNNTGDSLVIPALNRDGDCLSDMVLQLFGSIAGAESILMSFDDDFNPRVVMAEAPHGTAPTLFGKNLANPMAMILAAASLLSHLDIDQASVASRAIYEATIETVKEGHRTADLGGSATTSEFTNEVIQKVQTKLEVWNSLQM</sequence>
<gene>
    <name evidence="3" type="ORF">C8P63_12167</name>
</gene>
<evidence type="ECO:0000313" key="4">
    <source>
        <dbReference type="Proteomes" id="UP000244240"/>
    </source>
</evidence>
<feature type="domain" description="Isopropylmalate dehydrogenase-like" evidence="2">
    <location>
        <begin position="6"/>
        <end position="344"/>
    </location>
</feature>
<dbReference type="PANTHER" id="PTHR11835">
    <property type="entry name" value="DECARBOXYLATING DEHYDROGENASES-ISOCITRATE, ISOPROPYLMALATE, TARTRATE"/>
    <property type="match status" value="1"/>
</dbReference>
<protein>
    <submittedName>
        <fullName evidence="3">Isocitrate/isopropylmalate dehydrogenase</fullName>
    </submittedName>
</protein>
<dbReference type="GO" id="GO:0004449">
    <property type="term" value="F:isocitrate dehydrogenase (NAD+) activity"/>
    <property type="evidence" value="ECO:0007669"/>
    <property type="project" value="TreeGrafter"/>
</dbReference>
<organism evidence="3 4">
    <name type="scientific">Melghirimyces profundicolus</name>
    <dbReference type="NCBI Taxonomy" id="1242148"/>
    <lineage>
        <taxon>Bacteria</taxon>
        <taxon>Bacillati</taxon>
        <taxon>Bacillota</taxon>
        <taxon>Bacilli</taxon>
        <taxon>Bacillales</taxon>
        <taxon>Thermoactinomycetaceae</taxon>
        <taxon>Melghirimyces</taxon>
    </lineage>
</organism>
<dbReference type="SMART" id="SM01329">
    <property type="entry name" value="Iso_dh"/>
    <property type="match status" value="1"/>
</dbReference>
<dbReference type="SUPFAM" id="SSF53659">
    <property type="entry name" value="Isocitrate/Isopropylmalate dehydrogenase-like"/>
    <property type="match status" value="1"/>
</dbReference>
<keyword evidence="4" id="KW-1185">Reference proteome</keyword>
<comment type="similarity">
    <text evidence="1">Belongs to the isocitrate and isopropylmalate dehydrogenases family.</text>
</comment>
<dbReference type="GO" id="GO:0006102">
    <property type="term" value="P:isocitrate metabolic process"/>
    <property type="evidence" value="ECO:0007669"/>
    <property type="project" value="TreeGrafter"/>
</dbReference>
<accession>A0A2T6BGK2</accession>
<dbReference type="EMBL" id="QBKR01000021">
    <property type="protein sequence ID" value="PTX55187.1"/>
    <property type="molecule type" value="Genomic_DNA"/>
</dbReference>
<dbReference type="Gene3D" id="3.40.718.10">
    <property type="entry name" value="Isopropylmalate Dehydrogenase"/>
    <property type="match status" value="1"/>
</dbReference>
<evidence type="ECO:0000256" key="1">
    <source>
        <dbReference type="ARBA" id="ARBA00007769"/>
    </source>
</evidence>
<dbReference type="GO" id="GO:0006099">
    <property type="term" value="P:tricarboxylic acid cycle"/>
    <property type="evidence" value="ECO:0007669"/>
    <property type="project" value="TreeGrafter"/>
</dbReference>
<name>A0A2T6BGK2_9BACL</name>
<evidence type="ECO:0000313" key="3">
    <source>
        <dbReference type="EMBL" id="PTX55187.1"/>
    </source>
</evidence>
<dbReference type="InterPro" id="IPR024084">
    <property type="entry name" value="IsoPropMal-DH-like_dom"/>
</dbReference>
<dbReference type="Pfam" id="PF00180">
    <property type="entry name" value="Iso_dh"/>
    <property type="match status" value="1"/>
</dbReference>
<evidence type="ECO:0000259" key="2">
    <source>
        <dbReference type="SMART" id="SM01329"/>
    </source>
</evidence>
<dbReference type="GO" id="GO:0009085">
    <property type="term" value="P:lysine biosynthetic process"/>
    <property type="evidence" value="ECO:0007669"/>
    <property type="project" value="TreeGrafter"/>
</dbReference>
<dbReference type="Proteomes" id="UP000244240">
    <property type="component" value="Unassembled WGS sequence"/>
</dbReference>
<proteinExistence type="inferred from homology"/>
<dbReference type="PANTHER" id="PTHR11835:SF48">
    <property type="entry name" value="HOMOISOCITRATE DEHYDROGENASE, MITOCHONDRIAL"/>
    <property type="match status" value="1"/>
</dbReference>
<comment type="caution">
    <text evidence="3">The sequence shown here is derived from an EMBL/GenBank/DDBJ whole genome shotgun (WGS) entry which is preliminary data.</text>
</comment>
<dbReference type="AlphaFoldDB" id="A0A2T6BGK2"/>
<dbReference type="GO" id="GO:0047046">
    <property type="term" value="F:homoisocitrate dehydrogenase activity"/>
    <property type="evidence" value="ECO:0007669"/>
    <property type="project" value="TreeGrafter"/>
</dbReference>
<reference evidence="3 4" key="1">
    <citation type="submission" date="2018-04" db="EMBL/GenBank/DDBJ databases">
        <title>Genomic Encyclopedia of Archaeal and Bacterial Type Strains, Phase II (KMG-II): from individual species to whole genera.</title>
        <authorList>
            <person name="Goeker M."/>
        </authorList>
    </citation>
    <scope>NUCLEOTIDE SEQUENCE [LARGE SCALE GENOMIC DNA]</scope>
    <source>
        <strain evidence="3 4">DSM 45787</strain>
    </source>
</reference>